<gene>
    <name evidence="3" type="ORF">HX802_01450</name>
</gene>
<accession>A0A7K4NDD5</accession>
<dbReference type="PANTHER" id="PTHR24273:SF32">
    <property type="entry name" value="HYALIN"/>
    <property type="match status" value="1"/>
</dbReference>
<sequence>MLFVPPSIPFMVPEAEAETHTTPPLTVPADMTVTTSSGSSGTLTNSTGTFQLVTFSVTASNESVDCRWDNWAGHSIGLLEISRYFSVGTHTVTCSGGGSSQSFTITIIEEEPEPTVDTTPPTIVVSNNIYTQTTDPTGKSVPFATPSATDNVGVVTSLCNYSSGTFFPTGTTTVTCTASDAAGNTVSDSFTVTVTYSPFTDITPPVFMQVSSVTITTTDSSGTTYSYAIPQVNDNIGVIVGPTCTPSSGGLLPVGITTITCTAADAAGNQGSISFSVTVVNTAATGDTNIPTFAAIEDITEEQDVENGKQLMFPIP</sequence>
<comment type="caution">
    <text evidence="3">The sequence shown here is derived from an EMBL/GenBank/DDBJ whole genome shotgun (WGS) entry which is preliminary data.</text>
</comment>
<evidence type="ECO:0000259" key="2">
    <source>
        <dbReference type="PROSITE" id="PS50825"/>
    </source>
</evidence>
<dbReference type="EMBL" id="JACASU010000009">
    <property type="protein sequence ID" value="NWJ99320.1"/>
    <property type="molecule type" value="Genomic_DNA"/>
</dbReference>
<feature type="domain" description="HYR" evidence="2">
    <location>
        <begin position="200"/>
        <end position="281"/>
    </location>
</feature>
<reference evidence="3 4" key="1">
    <citation type="journal article" date="2019" name="Environ. Microbiol.">
        <title>Genomics insights into ecotype formation of ammonia-oxidizing archaea in the deep ocean.</title>
        <authorList>
            <person name="Wang Y."/>
            <person name="Huang J.M."/>
            <person name="Cui G.J."/>
            <person name="Nunoura T."/>
            <person name="Takaki Y."/>
            <person name="Li W.L."/>
            <person name="Li J."/>
            <person name="Gao Z.M."/>
            <person name="Takai K."/>
            <person name="Zhang A.Q."/>
            <person name="Stepanauskas R."/>
        </authorList>
    </citation>
    <scope>NUCLEOTIDE SEQUENCE [LARGE SCALE GENOMIC DNA]</scope>
    <source>
        <strain evidence="3 4">L19b</strain>
    </source>
</reference>
<dbReference type="Proteomes" id="UP000586694">
    <property type="component" value="Unassembled WGS sequence"/>
</dbReference>
<evidence type="ECO:0000256" key="1">
    <source>
        <dbReference type="ARBA" id="ARBA00022737"/>
    </source>
</evidence>
<dbReference type="Pfam" id="PF02494">
    <property type="entry name" value="HYR"/>
    <property type="match status" value="2"/>
</dbReference>
<keyword evidence="1" id="KW-0677">Repeat</keyword>
<protein>
    <submittedName>
        <fullName evidence="3">HYR domain-containing protein</fullName>
    </submittedName>
</protein>
<dbReference type="InterPro" id="IPR003410">
    <property type="entry name" value="HYR_dom"/>
</dbReference>
<dbReference type="AlphaFoldDB" id="A0A7K4NDD5"/>
<organism evidence="3 4">
    <name type="scientific">Marine Group I thaumarchaeote</name>
    <dbReference type="NCBI Taxonomy" id="2511932"/>
    <lineage>
        <taxon>Archaea</taxon>
        <taxon>Nitrososphaerota</taxon>
        <taxon>Marine Group I</taxon>
    </lineage>
</organism>
<feature type="domain" description="HYR" evidence="2">
    <location>
        <begin position="116"/>
        <end position="196"/>
    </location>
</feature>
<dbReference type="PROSITE" id="PS50825">
    <property type="entry name" value="HYR"/>
    <property type="match status" value="2"/>
</dbReference>
<proteinExistence type="predicted"/>
<feature type="non-terminal residue" evidence="3">
    <location>
        <position position="316"/>
    </location>
</feature>
<name>A0A7K4NDD5_9ARCH</name>
<dbReference type="PANTHER" id="PTHR24273">
    <property type="entry name" value="FI04643P-RELATED"/>
    <property type="match status" value="1"/>
</dbReference>
<evidence type="ECO:0000313" key="4">
    <source>
        <dbReference type="Proteomes" id="UP000586694"/>
    </source>
</evidence>
<evidence type="ECO:0000313" key="3">
    <source>
        <dbReference type="EMBL" id="NWJ99320.1"/>
    </source>
</evidence>